<dbReference type="EMBL" id="AJWJ01000176">
    <property type="protein sequence ID" value="KAF2073900.1"/>
    <property type="molecule type" value="Genomic_DNA"/>
</dbReference>
<dbReference type="PANTHER" id="PTHR13243:SF1">
    <property type="entry name" value="NUCLEOLAR PROTEIN 16"/>
    <property type="match status" value="1"/>
</dbReference>
<name>A0A8J4PUP1_9MYCE</name>
<evidence type="ECO:0000256" key="3">
    <source>
        <dbReference type="ARBA" id="ARBA00015522"/>
    </source>
</evidence>
<evidence type="ECO:0000256" key="1">
    <source>
        <dbReference type="ARBA" id="ARBA00004604"/>
    </source>
</evidence>
<accession>A0A8J4PUP1</accession>
<dbReference type="GO" id="GO:0042273">
    <property type="term" value="P:ribosomal large subunit biogenesis"/>
    <property type="evidence" value="ECO:0007669"/>
    <property type="project" value="TreeGrafter"/>
</dbReference>
<evidence type="ECO:0000313" key="5">
    <source>
        <dbReference type="EMBL" id="KAF2073900.1"/>
    </source>
</evidence>
<evidence type="ECO:0000256" key="4">
    <source>
        <dbReference type="ARBA" id="ARBA00023242"/>
    </source>
</evidence>
<dbReference type="PANTHER" id="PTHR13243">
    <property type="entry name" value="HSPC111 PROTEIN-RELATED"/>
    <property type="match status" value="1"/>
</dbReference>
<evidence type="ECO:0000313" key="6">
    <source>
        <dbReference type="Proteomes" id="UP000695562"/>
    </source>
</evidence>
<dbReference type="AlphaFoldDB" id="A0A8J4PUP1"/>
<organism evidence="5 6">
    <name type="scientific">Polysphondylium violaceum</name>
    <dbReference type="NCBI Taxonomy" id="133409"/>
    <lineage>
        <taxon>Eukaryota</taxon>
        <taxon>Amoebozoa</taxon>
        <taxon>Evosea</taxon>
        <taxon>Eumycetozoa</taxon>
        <taxon>Dictyostelia</taxon>
        <taxon>Dictyosteliales</taxon>
        <taxon>Dictyosteliaceae</taxon>
        <taxon>Polysphondylium</taxon>
    </lineage>
</organism>
<keyword evidence="6" id="KW-1185">Reference proteome</keyword>
<comment type="similarity">
    <text evidence="2">Belongs to the NOP16 family.</text>
</comment>
<reference evidence="5" key="1">
    <citation type="submission" date="2020-01" db="EMBL/GenBank/DDBJ databases">
        <title>Development of genomics and gene disruption for Polysphondylium violaceum indicates a role for the polyketide synthase stlB in stalk morphogenesis.</title>
        <authorList>
            <person name="Narita B."/>
            <person name="Kawabe Y."/>
            <person name="Kin K."/>
            <person name="Saito T."/>
            <person name="Gibbs R."/>
            <person name="Kuspa A."/>
            <person name="Muzny D."/>
            <person name="Queller D."/>
            <person name="Richards S."/>
            <person name="Strassman J."/>
            <person name="Sucgang R."/>
            <person name="Worley K."/>
            <person name="Schaap P."/>
        </authorList>
    </citation>
    <scope>NUCLEOTIDE SEQUENCE</scope>
    <source>
        <strain evidence="5">QSvi11</strain>
    </source>
</reference>
<dbReference type="Pfam" id="PF09420">
    <property type="entry name" value="Nop16"/>
    <property type="match status" value="1"/>
</dbReference>
<protein>
    <recommendedName>
        <fullName evidence="3">Nucleolar protein 16</fullName>
    </recommendedName>
</protein>
<dbReference type="Proteomes" id="UP000695562">
    <property type="component" value="Unassembled WGS sequence"/>
</dbReference>
<dbReference type="InterPro" id="IPR019002">
    <property type="entry name" value="Ribosome_biogenesis_Nop16"/>
</dbReference>
<sequence>MPLNKKLRKSGALKKKYNFGKADQEVQKRWDHSKTALENYSLMGLRFDNHKDDAGKKSLEKMGLKANPIQLTVPEEVKAKERGLSFHDQHYIRVLIMKYNDNYQRMKMDHKLNFYQKTDSELEKMAKRFIVLYGHPLNLDCKYQEPEAVETTTTTTKVVVEQKPLDDKKPKALEKKKVLQTKESTTTTKVLKNVDKEPKLVVKKKSIPPKKSK</sequence>
<dbReference type="GO" id="GO:0005730">
    <property type="term" value="C:nucleolus"/>
    <property type="evidence" value="ECO:0007669"/>
    <property type="project" value="UniProtKB-SubCell"/>
</dbReference>
<comment type="caution">
    <text evidence="5">The sequence shown here is derived from an EMBL/GenBank/DDBJ whole genome shotgun (WGS) entry which is preliminary data.</text>
</comment>
<proteinExistence type="inferred from homology"/>
<dbReference type="OrthoDB" id="285729at2759"/>
<comment type="subcellular location">
    <subcellularLocation>
        <location evidence="1">Nucleus</location>
        <location evidence="1">Nucleolus</location>
    </subcellularLocation>
</comment>
<gene>
    <name evidence="5" type="ORF">CYY_004788</name>
</gene>
<evidence type="ECO:0000256" key="2">
    <source>
        <dbReference type="ARBA" id="ARBA00008479"/>
    </source>
</evidence>
<keyword evidence="4" id="KW-0539">Nucleus</keyword>